<dbReference type="OrthoDB" id="78669at2759"/>
<evidence type="ECO:0000256" key="9">
    <source>
        <dbReference type="ARBA" id="ARBA00023065"/>
    </source>
</evidence>
<comment type="caution">
    <text evidence="16">The sequence shown here is derived from an EMBL/GenBank/DDBJ whole genome shotgun (WGS) entry which is preliminary data.</text>
</comment>
<evidence type="ECO:0000313" key="17">
    <source>
        <dbReference type="EMBL" id="CAF1672779.1"/>
    </source>
</evidence>
<evidence type="ECO:0000256" key="5">
    <source>
        <dbReference type="ARBA" id="ARBA00022448"/>
    </source>
</evidence>
<evidence type="ECO:0000313" key="18">
    <source>
        <dbReference type="Proteomes" id="UP000663832"/>
    </source>
</evidence>
<dbReference type="SUPFAM" id="SSF161111">
    <property type="entry name" value="Cation efflux protein transmembrane domain-like"/>
    <property type="match status" value="1"/>
</dbReference>
<evidence type="ECO:0000256" key="4">
    <source>
        <dbReference type="ARBA" id="ARBA00011182"/>
    </source>
</evidence>
<dbReference type="EMBL" id="CAJNOI010006482">
    <property type="protein sequence ID" value="CAF1578859.1"/>
    <property type="molecule type" value="Genomic_DNA"/>
</dbReference>
<dbReference type="NCBIfam" id="TIGR01297">
    <property type="entry name" value="CDF"/>
    <property type="match status" value="1"/>
</dbReference>
<feature type="region of interest" description="Disordered" evidence="13">
    <location>
        <begin position="100"/>
        <end position="162"/>
    </location>
</feature>
<dbReference type="GO" id="GO:0006882">
    <property type="term" value="P:intracellular zinc ion homeostasis"/>
    <property type="evidence" value="ECO:0007669"/>
    <property type="project" value="InterPro"/>
</dbReference>
<dbReference type="EMBL" id="CAJNOM010006904">
    <property type="protein sequence ID" value="CAF1672779.1"/>
    <property type="molecule type" value="Genomic_DNA"/>
</dbReference>
<comment type="subcellular location">
    <subcellularLocation>
        <location evidence="2">Golgi apparatus</location>
        <location evidence="2">trans-Golgi network</location>
    </subcellularLocation>
    <subcellularLocation>
        <location evidence="1">Membrane</location>
        <topology evidence="1">Multi-pass membrane protein</topology>
    </subcellularLocation>
</comment>
<evidence type="ECO:0000256" key="12">
    <source>
        <dbReference type="ARBA" id="ARBA00046010"/>
    </source>
</evidence>
<feature type="transmembrane region" description="Helical" evidence="14">
    <location>
        <begin position="204"/>
        <end position="221"/>
    </location>
</feature>
<feature type="compositionally biased region" description="Basic and acidic residues" evidence="13">
    <location>
        <begin position="111"/>
        <end position="127"/>
    </location>
</feature>
<dbReference type="InterPro" id="IPR058533">
    <property type="entry name" value="Cation_efflux_TM"/>
</dbReference>
<evidence type="ECO:0000256" key="3">
    <source>
        <dbReference type="ARBA" id="ARBA00008873"/>
    </source>
</evidence>
<evidence type="ECO:0000256" key="13">
    <source>
        <dbReference type="SAM" id="MobiDB-lite"/>
    </source>
</evidence>
<keyword evidence="9" id="KW-0406">Ion transport</keyword>
<dbReference type="Proteomes" id="UP000663877">
    <property type="component" value="Unassembled WGS sequence"/>
</dbReference>
<dbReference type="GO" id="GO:0031410">
    <property type="term" value="C:cytoplasmic vesicle"/>
    <property type="evidence" value="ECO:0007669"/>
    <property type="project" value="TreeGrafter"/>
</dbReference>
<evidence type="ECO:0000256" key="10">
    <source>
        <dbReference type="ARBA" id="ARBA00023136"/>
    </source>
</evidence>
<evidence type="ECO:0000256" key="14">
    <source>
        <dbReference type="SAM" id="Phobius"/>
    </source>
</evidence>
<dbReference type="GO" id="GO:0005385">
    <property type="term" value="F:zinc ion transmembrane transporter activity"/>
    <property type="evidence" value="ECO:0007669"/>
    <property type="project" value="InterPro"/>
</dbReference>
<dbReference type="InterPro" id="IPR045316">
    <property type="entry name" value="Msc2-like"/>
</dbReference>
<evidence type="ECO:0000256" key="6">
    <source>
        <dbReference type="ARBA" id="ARBA00022692"/>
    </source>
</evidence>
<dbReference type="AlphaFoldDB" id="A0A815Z6P5"/>
<sequence length="332" mass="36329">MLFDCTALVVGLYAALMSRWKPTRVFSYGYGRVEVLSGFVNGLFLVVVAFFVFYEAIGRLVEPPEINTNRLLIVSVAGFAVNMIGIFSFSHAHAHAHGGGGGGCAMSHPTPAKEQHGHSHDAHDHSHSHSHSHGHSHDDSGHDHGHSHGSSEKANQHGHSHSMRDNANMKGVFLHVLADTLGSVGVIISSLLIQFFGWNISDPICSIFISVMIFLSVLPLLKDSAMTLLLQTPSNIQYEILDRILKLDQVQSYSDEHFWNLTSSTIVGTIHIQIANDADEQRVTAQVQAILKDAQIQNVAIQVEKQVFLSHLNGLNSALGQLASSQRTFSHR</sequence>
<dbReference type="InterPro" id="IPR027469">
    <property type="entry name" value="Cation_efflux_TMD_sf"/>
</dbReference>
<evidence type="ECO:0000256" key="2">
    <source>
        <dbReference type="ARBA" id="ARBA00004601"/>
    </source>
</evidence>
<keyword evidence="18" id="KW-1185">Reference proteome</keyword>
<name>A0A815Z6P5_9BILA</name>
<evidence type="ECO:0000256" key="11">
    <source>
        <dbReference type="ARBA" id="ARBA00034634"/>
    </source>
</evidence>
<evidence type="ECO:0000259" key="15">
    <source>
        <dbReference type="Pfam" id="PF01545"/>
    </source>
</evidence>
<organism evidence="16 19">
    <name type="scientific">Adineta steineri</name>
    <dbReference type="NCBI Taxonomy" id="433720"/>
    <lineage>
        <taxon>Eukaryota</taxon>
        <taxon>Metazoa</taxon>
        <taxon>Spiralia</taxon>
        <taxon>Gnathifera</taxon>
        <taxon>Rotifera</taxon>
        <taxon>Eurotatoria</taxon>
        <taxon>Bdelloidea</taxon>
        <taxon>Adinetida</taxon>
        <taxon>Adinetidae</taxon>
        <taxon>Adineta</taxon>
    </lineage>
</organism>
<feature type="transmembrane region" description="Helical" evidence="14">
    <location>
        <begin position="69"/>
        <end position="89"/>
    </location>
</feature>
<keyword evidence="8 14" id="KW-1133">Transmembrane helix</keyword>
<feature type="domain" description="Cation efflux protein transmembrane" evidence="15">
    <location>
        <begin position="1"/>
        <end position="229"/>
    </location>
</feature>
<dbReference type="InterPro" id="IPR002524">
    <property type="entry name" value="Cation_efflux"/>
</dbReference>
<keyword evidence="7" id="KW-0862">Zinc</keyword>
<dbReference type="PANTHER" id="PTHR45755:SF4">
    <property type="entry name" value="ZINC TRANSPORTER 7"/>
    <property type="match status" value="1"/>
</dbReference>
<feature type="compositionally biased region" description="Basic and acidic residues" evidence="13">
    <location>
        <begin position="135"/>
        <end position="155"/>
    </location>
</feature>
<dbReference type="GO" id="GO:1904257">
    <property type="term" value="P:zinc ion import into Golgi lumen"/>
    <property type="evidence" value="ECO:0007669"/>
    <property type="project" value="TreeGrafter"/>
</dbReference>
<keyword evidence="5" id="KW-0813">Transport</keyword>
<evidence type="ECO:0000256" key="1">
    <source>
        <dbReference type="ARBA" id="ARBA00004141"/>
    </source>
</evidence>
<gene>
    <name evidence="16" type="ORF">BJG266_LOCUS48499</name>
    <name evidence="17" type="ORF">QVE165_LOCUS65569</name>
</gene>
<dbReference type="Pfam" id="PF01545">
    <property type="entry name" value="Cation_efflux"/>
    <property type="match status" value="1"/>
</dbReference>
<protein>
    <recommendedName>
        <fullName evidence="15">Cation efflux protein transmembrane domain-containing protein</fullName>
    </recommendedName>
</protein>
<dbReference type="GO" id="GO:0005794">
    <property type="term" value="C:Golgi apparatus"/>
    <property type="evidence" value="ECO:0007669"/>
    <property type="project" value="UniProtKB-SubCell"/>
</dbReference>
<dbReference type="Gene3D" id="1.20.1510.10">
    <property type="entry name" value="Cation efflux protein transmembrane domain"/>
    <property type="match status" value="1"/>
</dbReference>
<dbReference type="GO" id="GO:0016020">
    <property type="term" value="C:membrane"/>
    <property type="evidence" value="ECO:0007669"/>
    <property type="project" value="UniProtKB-SubCell"/>
</dbReference>
<dbReference type="PANTHER" id="PTHR45755">
    <property type="match status" value="1"/>
</dbReference>
<keyword evidence="6 14" id="KW-0812">Transmembrane</keyword>
<feature type="transmembrane region" description="Helical" evidence="14">
    <location>
        <begin position="172"/>
        <end position="192"/>
    </location>
</feature>
<feature type="transmembrane region" description="Helical" evidence="14">
    <location>
        <begin position="37"/>
        <end position="57"/>
    </location>
</feature>
<dbReference type="Proteomes" id="UP000663832">
    <property type="component" value="Unassembled WGS sequence"/>
</dbReference>
<keyword evidence="7" id="KW-0864">Zinc transport</keyword>
<evidence type="ECO:0000313" key="19">
    <source>
        <dbReference type="Proteomes" id="UP000663877"/>
    </source>
</evidence>
<proteinExistence type="inferred from homology"/>
<comment type="function">
    <text evidence="12">Zinc ion transporter mediating zinc entry from the cytosol into the lumen of organelles along the secretory pathway. By contributing to zinc ion homeostasis within the early secretory pathway, regulates the activation and folding of enzymes like alkaline phosphatases.</text>
</comment>
<reference evidence="16" key="1">
    <citation type="submission" date="2021-02" db="EMBL/GenBank/DDBJ databases">
        <authorList>
            <person name="Nowell W R."/>
        </authorList>
    </citation>
    <scope>NUCLEOTIDE SEQUENCE</scope>
</reference>
<comment type="subunit">
    <text evidence="4">Homooligomer.</text>
</comment>
<keyword evidence="10 14" id="KW-0472">Membrane</keyword>
<evidence type="ECO:0000256" key="8">
    <source>
        <dbReference type="ARBA" id="ARBA00022989"/>
    </source>
</evidence>
<evidence type="ECO:0000313" key="16">
    <source>
        <dbReference type="EMBL" id="CAF1578859.1"/>
    </source>
</evidence>
<comment type="catalytic activity">
    <reaction evidence="11">
        <text>Zn(2+)(in) = Zn(2+)(out)</text>
        <dbReference type="Rhea" id="RHEA:29351"/>
        <dbReference type="ChEBI" id="CHEBI:29105"/>
    </reaction>
</comment>
<comment type="similarity">
    <text evidence="3">Belongs to the cation diffusion facilitator (CDF) transporter (TC 2.A.4) family. SLC30A subfamily.</text>
</comment>
<accession>A0A815Z6P5</accession>
<evidence type="ECO:0000256" key="7">
    <source>
        <dbReference type="ARBA" id="ARBA00022906"/>
    </source>
</evidence>